<dbReference type="PANTHER" id="PTHR35311">
    <property type="entry name" value="KINETOCHORE-ASSOCIATED PROTEIN KNL-2 HOMOLOG"/>
    <property type="match status" value="1"/>
</dbReference>
<feature type="region of interest" description="Disordered" evidence="1">
    <location>
        <begin position="1"/>
        <end position="34"/>
    </location>
</feature>
<dbReference type="OrthoDB" id="118550at2759"/>
<dbReference type="EMBL" id="JAGGNH010000005">
    <property type="protein sequence ID" value="KAJ0971898.1"/>
    <property type="molecule type" value="Genomic_DNA"/>
</dbReference>
<dbReference type="InterPro" id="IPR015216">
    <property type="entry name" value="SANTA"/>
</dbReference>
<feature type="region of interest" description="Disordered" evidence="1">
    <location>
        <begin position="962"/>
        <end position="1002"/>
    </location>
</feature>
<keyword evidence="4" id="KW-1185">Reference proteome</keyword>
<name>A0A9D5HD94_9LILI</name>
<feature type="region of interest" description="Disordered" evidence="1">
    <location>
        <begin position="465"/>
        <end position="513"/>
    </location>
</feature>
<dbReference type="PANTHER" id="PTHR35311:SF1">
    <property type="entry name" value="PROTEIN EMBRYO DEFECTIVE 1674"/>
    <property type="match status" value="1"/>
</dbReference>
<dbReference type="Pfam" id="PF09133">
    <property type="entry name" value="SANTA"/>
    <property type="match status" value="1"/>
</dbReference>
<reference evidence="3" key="2">
    <citation type="journal article" date="2022" name="Hortic Res">
        <title>The genome of Dioscorea zingiberensis sheds light on the biosynthesis, origin and evolution of the medicinally important diosgenin saponins.</title>
        <authorList>
            <person name="Li Y."/>
            <person name="Tan C."/>
            <person name="Li Z."/>
            <person name="Guo J."/>
            <person name="Li S."/>
            <person name="Chen X."/>
            <person name="Wang C."/>
            <person name="Dai X."/>
            <person name="Yang H."/>
            <person name="Song W."/>
            <person name="Hou L."/>
            <person name="Xu J."/>
            <person name="Tong Z."/>
            <person name="Xu A."/>
            <person name="Yuan X."/>
            <person name="Wang W."/>
            <person name="Yang Q."/>
            <person name="Chen L."/>
            <person name="Sun Z."/>
            <person name="Wang K."/>
            <person name="Pan B."/>
            <person name="Chen J."/>
            <person name="Bao Y."/>
            <person name="Liu F."/>
            <person name="Qi X."/>
            <person name="Gang D.R."/>
            <person name="Wen J."/>
            <person name="Li J."/>
        </authorList>
    </citation>
    <scope>NUCLEOTIDE SEQUENCE</scope>
    <source>
        <strain evidence="3">Dzin_1.0</strain>
    </source>
</reference>
<feature type="compositionally biased region" description="Polar residues" evidence="1">
    <location>
        <begin position="1183"/>
        <end position="1201"/>
    </location>
</feature>
<gene>
    <name evidence="3" type="ORF">J5N97_019857</name>
</gene>
<feature type="region of interest" description="Disordered" evidence="1">
    <location>
        <begin position="1132"/>
        <end position="1151"/>
    </location>
</feature>
<sequence>MEGNESPGTRISRDPDPAPATPIEKPVTAASDRPLRSVSPFTPFSPASNQRSVLLFDWWLIKVENRSNQKRLAVGGHTTRGQFAARVFSSAPIAKRYDAYTLETEDRITVRIQGVINRARMHHNGFPPEVCRRFLTGFPYNWDGYADDSFVKKSTAESIPRSISGVQGLEKDSTNNSDSPFPINIDQFPLNRVLDILKFCDNPVDDVIASNLTNVLKRFTAHHASMDPTTQKSSDMENCTSPVMRTCSENVNLSKYEGKTSNHKQAESEVNEPLVNYNVQHNAAFHVEGVGLNVNALASDALLEKAYDLKKIESSHNFFPNSSMDDSLPGTVSSVPRKILLGKAKALKTDNHQSASVQGNMENFYQMHNVTDGNLNGKSATNIAPVAMEIGIAPKGLDVSNLKDGEELRNGPLEKEHDAKNLVVYCRNNSQSRKTFDSNDVDFLDAKLCASIGTSLAADVANSLEKPNASDKKQKTAGQGSRKRLSKDEEKASSVLHSNHAEEESRNSGILKSSSFTSGISNQTLLEEINDACLGFVEKINNCFGNTVMNCTAEAGSVADVERAKASEVELCLRSPIKLNEQDNIQKDHKFELNDGKINTHSSTVAPPKSVLDHSEEKSRSNSLCLTEEEPSTDNGSGHIHFGTKSVSRRLRLSTPKGQKNSCIVGGSKLMEEIGTNFEPRILRSMKKKLNTEQKDNEMEELVPEEDVRKNVVGSVPVDQSVASVTTDTGLKTNNCFAEAGTVADVQRAKTSEVELCMRRSPIKLNVQDNIQKDHKFEHNDGKINTHSSTVAPPKSVLDHSEEKSRSNSLCLTEEEPSTDNGSGHIHFGTKSVSRRLRLSTPKGQKNSCIVGGSKLMEEIGTNFEPRILRSMKKKLNAEQKDTEMEELVLEEDVRKNMLRSVPVDQSVASVTTDTGLKINNCFAETGIVADVQRAKTSEVELCLRRSPIKLNVQDNIQKDHKFEHNDGKINTQSSTVAPPKSLLGHSEEKSRSNSLCLTEEEPSTDNGCGHIHFGTKSVSRRLQLSTPKGQKNSCIVGGSKLMEEIGTNFEPRILRSMKKKLNTEQKDNEVEELVLEEDVRKNVVRSVPVDQSVASVTTDTGLKTDCQGHVQEIDENRVRKGIGRIREKEQHIEHDCQGPHSDPSSAPCEIQLGDRHISDHIRMKSSDEGKSFQFSVGCATKPASQSGPTMEGYTTKNNAVGKTKNRRKKGNHQPENQNDVSVELQSTEDKASKDGRKKKTWTPSYPSMHATRDMTKELSFTSPEYLNLRRSRSGRLLVPALANWCQHLIYDMDGTITGITGVDALNSLSTGNKSETKNKRRRSS</sequence>
<reference evidence="3" key="1">
    <citation type="submission" date="2021-03" db="EMBL/GenBank/DDBJ databases">
        <authorList>
            <person name="Li Z."/>
            <person name="Yang C."/>
        </authorList>
    </citation>
    <scope>NUCLEOTIDE SEQUENCE</scope>
    <source>
        <strain evidence="3">Dzin_1.0</strain>
        <tissue evidence="3">Leaf</tissue>
    </source>
</reference>
<feature type="compositionally biased region" description="Polar residues" evidence="1">
    <location>
        <begin position="1214"/>
        <end position="1226"/>
    </location>
</feature>
<evidence type="ECO:0000259" key="2">
    <source>
        <dbReference type="Pfam" id="PF09133"/>
    </source>
</evidence>
<feature type="region of interest" description="Disordered" evidence="1">
    <location>
        <begin position="1180"/>
        <end position="1249"/>
    </location>
</feature>
<dbReference type="Proteomes" id="UP001085076">
    <property type="component" value="Miscellaneous, Linkage group lg05"/>
</dbReference>
<feature type="region of interest" description="Disordered" evidence="1">
    <location>
        <begin position="777"/>
        <end position="827"/>
    </location>
</feature>
<feature type="domain" description="SANTA" evidence="2">
    <location>
        <begin position="53"/>
        <end position="143"/>
    </location>
</feature>
<organism evidence="3 4">
    <name type="scientific">Dioscorea zingiberensis</name>
    <dbReference type="NCBI Taxonomy" id="325984"/>
    <lineage>
        <taxon>Eukaryota</taxon>
        <taxon>Viridiplantae</taxon>
        <taxon>Streptophyta</taxon>
        <taxon>Embryophyta</taxon>
        <taxon>Tracheophyta</taxon>
        <taxon>Spermatophyta</taxon>
        <taxon>Magnoliopsida</taxon>
        <taxon>Liliopsida</taxon>
        <taxon>Dioscoreales</taxon>
        <taxon>Dioscoreaceae</taxon>
        <taxon>Dioscorea</taxon>
    </lineage>
</organism>
<proteinExistence type="predicted"/>
<dbReference type="InterPro" id="IPR053090">
    <property type="entry name" value="Centromere_KNL-2_homolog"/>
</dbReference>
<evidence type="ECO:0000313" key="4">
    <source>
        <dbReference type="Proteomes" id="UP001085076"/>
    </source>
</evidence>
<feature type="compositionally biased region" description="Basic and acidic residues" evidence="1">
    <location>
        <begin position="611"/>
        <end position="620"/>
    </location>
</feature>
<evidence type="ECO:0000313" key="3">
    <source>
        <dbReference type="EMBL" id="KAJ0971898.1"/>
    </source>
</evidence>
<protein>
    <recommendedName>
        <fullName evidence="2">SANTA domain-containing protein</fullName>
    </recommendedName>
</protein>
<evidence type="ECO:0000256" key="1">
    <source>
        <dbReference type="SAM" id="MobiDB-lite"/>
    </source>
</evidence>
<feature type="region of interest" description="Disordered" evidence="1">
    <location>
        <begin position="597"/>
        <end position="641"/>
    </location>
</feature>
<feature type="compositionally biased region" description="Basic and acidic residues" evidence="1">
    <location>
        <begin position="797"/>
        <end position="806"/>
    </location>
</feature>
<comment type="caution">
    <text evidence="3">The sequence shown here is derived from an EMBL/GenBank/DDBJ whole genome shotgun (WGS) entry which is preliminary data.</text>
</comment>
<accession>A0A9D5HD94</accession>